<proteinExistence type="predicted"/>
<name>A0A077ZA47_TRITR</name>
<evidence type="ECO:0000313" key="3">
    <source>
        <dbReference type="EMBL" id="CDW56533.1"/>
    </source>
</evidence>
<accession>A0A077ZA47</accession>
<dbReference type="GO" id="GO:0005634">
    <property type="term" value="C:nucleus"/>
    <property type="evidence" value="ECO:0007669"/>
    <property type="project" value="UniProtKB-SubCell"/>
</dbReference>
<gene>
    <name evidence="3" type="ORF">TTRE_0000481301</name>
</gene>
<dbReference type="InterPro" id="IPR009057">
    <property type="entry name" value="Homeodomain-like_sf"/>
</dbReference>
<comment type="subcellular location">
    <subcellularLocation>
        <location evidence="1">Nucleus</location>
    </subcellularLocation>
</comment>
<reference evidence="3" key="1">
    <citation type="submission" date="2014-01" db="EMBL/GenBank/DDBJ databases">
        <authorList>
            <person name="Aslett M."/>
        </authorList>
    </citation>
    <scope>NUCLEOTIDE SEQUENCE</scope>
</reference>
<evidence type="ECO:0000256" key="1">
    <source>
        <dbReference type="ARBA" id="ARBA00004123"/>
    </source>
</evidence>
<evidence type="ECO:0000259" key="2">
    <source>
        <dbReference type="Pfam" id="PF09607"/>
    </source>
</evidence>
<protein>
    <submittedName>
        <fullName evidence="3">BrkDBD domain containing protein</fullName>
    </submittedName>
</protein>
<dbReference type="AlphaFoldDB" id="A0A077ZA47"/>
<dbReference type="InterPro" id="IPR018586">
    <property type="entry name" value="Brinker_DNA-bd"/>
</dbReference>
<evidence type="ECO:0000313" key="4">
    <source>
        <dbReference type="Proteomes" id="UP000030665"/>
    </source>
</evidence>
<feature type="domain" description="Brinker DNA-binding" evidence="2">
    <location>
        <begin position="6"/>
        <end position="45"/>
    </location>
</feature>
<organism evidence="3 4">
    <name type="scientific">Trichuris trichiura</name>
    <name type="common">Whipworm</name>
    <name type="synonym">Trichocephalus trichiurus</name>
    <dbReference type="NCBI Taxonomy" id="36087"/>
    <lineage>
        <taxon>Eukaryota</taxon>
        <taxon>Metazoa</taxon>
        <taxon>Ecdysozoa</taxon>
        <taxon>Nematoda</taxon>
        <taxon>Enoplea</taxon>
        <taxon>Dorylaimia</taxon>
        <taxon>Trichinellida</taxon>
        <taxon>Trichuridae</taxon>
        <taxon>Trichuris</taxon>
    </lineage>
</organism>
<dbReference type="STRING" id="36087.A0A077ZA47"/>
<dbReference type="Proteomes" id="UP000030665">
    <property type="component" value="Unassembled WGS sequence"/>
</dbReference>
<dbReference type="Gene3D" id="1.10.10.60">
    <property type="entry name" value="Homeodomain-like"/>
    <property type="match status" value="1"/>
</dbReference>
<dbReference type="EMBL" id="HG806050">
    <property type="protein sequence ID" value="CDW56533.1"/>
    <property type="molecule type" value="Genomic_DNA"/>
</dbReference>
<dbReference type="Pfam" id="PF09607">
    <property type="entry name" value="BrkDBD"/>
    <property type="match status" value="1"/>
</dbReference>
<sequence>MRSLTRSYKAGFKLEVVKMAKETNNAQAARKYGVTPKMVIDWKNQGEALKKMPKKKRASRSGIASWPELENGLAEWDREQRQNGRIITRTDMKDEVRPLKPTLILRLYRNDWMVQLFHEKGRPHPETKDENCTANACGFGG</sequence>
<reference evidence="3" key="2">
    <citation type="submission" date="2014-03" db="EMBL/GenBank/DDBJ databases">
        <title>The whipworm genome and dual-species transcriptomics of an intimate host-pathogen interaction.</title>
        <authorList>
            <person name="Foth B.J."/>
            <person name="Tsai I.J."/>
            <person name="Reid A.J."/>
            <person name="Bancroft A.J."/>
            <person name="Nichol S."/>
            <person name="Tracey A."/>
            <person name="Holroyd N."/>
            <person name="Cotton J.A."/>
            <person name="Stanley E.J."/>
            <person name="Zarowiecki M."/>
            <person name="Liu J.Z."/>
            <person name="Huckvale T."/>
            <person name="Cooper P.J."/>
            <person name="Grencis R.K."/>
            <person name="Berriman M."/>
        </authorList>
    </citation>
    <scope>NUCLEOTIDE SEQUENCE [LARGE SCALE GENOMIC DNA]</scope>
</reference>
<dbReference type="SUPFAM" id="SSF46689">
    <property type="entry name" value="Homeodomain-like"/>
    <property type="match status" value="1"/>
</dbReference>
<keyword evidence="4" id="KW-1185">Reference proteome</keyword>